<proteinExistence type="predicted"/>
<feature type="region of interest" description="Disordered" evidence="1">
    <location>
        <begin position="181"/>
        <end position="207"/>
    </location>
</feature>
<accession>A0A545UWB1</accession>
<feature type="compositionally biased region" description="Polar residues" evidence="1">
    <location>
        <begin position="50"/>
        <end position="60"/>
    </location>
</feature>
<comment type="caution">
    <text evidence="2">The sequence shown here is derived from an EMBL/GenBank/DDBJ whole genome shotgun (WGS) entry which is preliminary data.</text>
</comment>
<organism evidence="2 3">
    <name type="scientific">Cordyceps javanica</name>
    <dbReference type="NCBI Taxonomy" id="43265"/>
    <lineage>
        <taxon>Eukaryota</taxon>
        <taxon>Fungi</taxon>
        <taxon>Dikarya</taxon>
        <taxon>Ascomycota</taxon>
        <taxon>Pezizomycotina</taxon>
        <taxon>Sordariomycetes</taxon>
        <taxon>Hypocreomycetidae</taxon>
        <taxon>Hypocreales</taxon>
        <taxon>Cordycipitaceae</taxon>
        <taxon>Cordyceps</taxon>
    </lineage>
</organism>
<reference evidence="2 3" key="1">
    <citation type="journal article" date="2019" name="Appl. Microbiol. Biotechnol.">
        <title>Genome sequence of Isaria javanica and comparative genome analysis insights into family S53 peptidase evolution in fungal entomopathogens.</title>
        <authorList>
            <person name="Lin R."/>
            <person name="Zhang X."/>
            <person name="Xin B."/>
            <person name="Zou M."/>
            <person name="Gao Y."/>
            <person name="Qin F."/>
            <person name="Hu Q."/>
            <person name="Xie B."/>
            <person name="Cheng X."/>
        </authorList>
    </citation>
    <scope>NUCLEOTIDE SEQUENCE [LARGE SCALE GENOMIC DNA]</scope>
    <source>
        <strain evidence="2 3">IJ1G</strain>
    </source>
</reference>
<dbReference type="AlphaFoldDB" id="A0A545UWB1"/>
<dbReference type="Proteomes" id="UP000315783">
    <property type="component" value="Unassembled WGS sequence"/>
</dbReference>
<gene>
    <name evidence="2" type="ORF">IF1G_07492</name>
</gene>
<keyword evidence="3" id="KW-1185">Reference proteome</keyword>
<feature type="compositionally biased region" description="Basic and acidic residues" evidence="1">
    <location>
        <begin position="40"/>
        <end position="49"/>
    </location>
</feature>
<dbReference type="EMBL" id="SPUK01000011">
    <property type="protein sequence ID" value="TQV93760.1"/>
    <property type="molecule type" value="Genomic_DNA"/>
</dbReference>
<evidence type="ECO:0000256" key="1">
    <source>
        <dbReference type="SAM" id="MobiDB-lite"/>
    </source>
</evidence>
<protein>
    <submittedName>
        <fullName evidence="2">Uncharacterized protein</fullName>
    </submittedName>
</protein>
<sequence length="207" mass="22728">MRIRAYARGVASSASQRCTKKQGTEKKASNWIIDSVSGKRRNECRERASSRITNTGGQQRATHKPTKSVMCLEKACFVFFSLSALLAKKGRRGLSLHLQCPPLVLLLLSASRGPRDRHILHVAPRPRTTGPVTSRFRSREVAGRCGCWRTRRGSNEGGGGGGGGSRSGWMLLMRWQSRSSLQMPEGRRRGGVMPMGATRSSTAKDMT</sequence>
<evidence type="ECO:0000313" key="3">
    <source>
        <dbReference type="Proteomes" id="UP000315783"/>
    </source>
</evidence>
<name>A0A545UWB1_9HYPO</name>
<feature type="region of interest" description="Disordered" evidence="1">
    <location>
        <begin position="39"/>
        <end position="61"/>
    </location>
</feature>
<feature type="compositionally biased region" description="Polar residues" evidence="1">
    <location>
        <begin position="198"/>
        <end position="207"/>
    </location>
</feature>
<evidence type="ECO:0000313" key="2">
    <source>
        <dbReference type="EMBL" id="TQV93760.1"/>
    </source>
</evidence>